<comment type="function">
    <text evidence="7">Catalyzes the ATP-dependent amidation of the two carboxylate groups at positions a and c of hydrogenobyrinate, using either L-glutamine or ammonia as the nitrogen source.</text>
</comment>
<feature type="domain" description="CobB/CobQ-like glutamine amidotransferase" evidence="11">
    <location>
        <begin position="261"/>
        <end position="442"/>
    </location>
</feature>
<dbReference type="GO" id="GO:0005524">
    <property type="term" value="F:ATP binding"/>
    <property type="evidence" value="ECO:0007669"/>
    <property type="project" value="UniProtKB-UniRule"/>
</dbReference>
<dbReference type="Gene3D" id="3.40.50.880">
    <property type="match status" value="1"/>
</dbReference>
<dbReference type="InterPro" id="IPR015424">
    <property type="entry name" value="PyrdxlP-dep_Trfase"/>
</dbReference>
<comment type="domain">
    <text evidence="7">Comprises of two domains. The C-terminal domain contains the binding site for glutamine and catalyzes the hydrolysis of this substrate to glutamate and ammonia. The N-terminal domain is anticipated to bind ATP and hydrogenobyrinate and catalyzes the ultimate synthesis of the diamide product. The ammonia produced via the glutaminase domain is probably translocated to the adjacent domain via a molecular tunnel, where it reacts with an activated intermediate.</text>
</comment>
<evidence type="ECO:0000259" key="9">
    <source>
        <dbReference type="Pfam" id="PF00155"/>
    </source>
</evidence>
<dbReference type="GO" id="GO:0043802">
    <property type="term" value="F:hydrogenobyrinic acid a,c-diamide synthase (glutamine-hydrolysing) activity"/>
    <property type="evidence" value="ECO:0007669"/>
    <property type="project" value="UniProtKB-UniRule"/>
</dbReference>
<dbReference type="PROSITE" id="PS00105">
    <property type="entry name" value="AA_TRANSFER_CLASS_1"/>
    <property type="match status" value="1"/>
</dbReference>
<keyword evidence="7" id="KW-0169">Cobalamin biosynthesis</keyword>
<dbReference type="RefSeq" id="WP_123575937.1">
    <property type="nucleotide sequence ID" value="NZ_RKHG01000001.1"/>
</dbReference>
<dbReference type="InterPro" id="IPR002586">
    <property type="entry name" value="CobQ/CobB/MinD/ParA_Nub-bd_dom"/>
</dbReference>
<evidence type="ECO:0000256" key="1">
    <source>
        <dbReference type="ARBA" id="ARBA00001946"/>
    </source>
</evidence>
<dbReference type="Gene3D" id="3.90.1150.10">
    <property type="entry name" value="Aspartate Aminotransferase, domain 1"/>
    <property type="match status" value="1"/>
</dbReference>
<comment type="similarity">
    <text evidence="7">Belongs to the CobB/CbiA family.</text>
</comment>
<dbReference type="InterPro" id="IPR004484">
    <property type="entry name" value="CbiA/CobB_synth"/>
</dbReference>
<dbReference type="InterPro" id="IPR004839">
    <property type="entry name" value="Aminotransferase_I/II_large"/>
</dbReference>
<sequence length="851" mass="90075">MTTVPRLVLGAASSSTGKTTLAVGLMRALRDRGLRVAPFKTGPDYIDPGYHGLATGHPGRNLDAHLCGPELIAPLLLHGSRTPGQADIAVIEGAMGLFDGRLGVPPVGRAAFGSSAHIAKLTHSPVLLVVDAAKSSTTVAAVAHGMASFDHDLQVAGVVLNKAGSQRNIDECTRAIEDLGIPVVGAVPRSPDLTTPSRHLGLVPAAERDQARAMVEAAGELVAAHVDLDRVLELARAAAPLEADAWDPSRLVTRVEGRPVVAVAAGRAFTFRYAETAELLRAAGCEVVEFDPLTDASLPSATAGLYLGGGFPEVFAGELSANEALREDIRRRVVDGLPTVAECAGLLYLCSTLDDQPMTGALPLAATMSPKLTLGYKEPVAAADTLLTRVGERVRSHEFHRTVVPLDGLAEGLSVAWDVAGRAEGVGSASLHASYQHLHWAGFPQAAQRLAEAAAQHRVPDATHPTPEPPHPIPEQPHPIPEPVDGPTEASTSSATVAEQPDLTHHGDRDLVPGLTDLAVNVRSHQPPAQLAAELCSRAPNWAAYPDARSAREALAALHGLDPAMVLPTSGAAEAFTLIARALPTRCSLVVHPQFTEPEQALRLAGHLPRRHILRPQDGFTLHPDEVDGRADLVVVGNPTNPTGVLHPAAMLRRLARPGRVLLVDEAFMDAVPGEPESLVRPEMTGILVTRSLTKTWSLAGIRAGYVVGDPRLVRQLEELQTPWSVATPALDAMVACAREEARAQTQTIAHRIDADREHLVRALTEAGLPPVANPRAPFVLVDTSPLGPLAHTPGWVRERMAESGFAVRRGESFPGLGPVWIRLAVRDEETSRRAAAALAGLHHTQTTTPH</sequence>
<dbReference type="SUPFAM" id="SSF52317">
    <property type="entry name" value="Class I glutamine amidotransferase-like"/>
    <property type="match status" value="1"/>
</dbReference>
<feature type="compositionally biased region" description="Basic and acidic residues" evidence="8">
    <location>
        <begin position="502"/>
        <end position="511"/>
    </location>
</feature>
<evidence type="ECO:0000256" key="6">
    <source>
        <dbReference type="ARBA" id="ARBA00022962"/>
    </source>
</evidence>
<dbReference type="GO" id="GO:0009236">
    <property type="term" value="P:cobalamin biosynthetic process"/>
    <property type="evidence" value="ECO:0007669"/>
    <property type="project" value="UniProtKB-UniRule"/>
</dbReference>
<gene>
    <name evidence="7" type="primary">cobB</name>
    <name evidence="12" type="ORF">EDD41_2248</name>
</gene>
<dbReference type="Pfam" id="PF00155">
    <property type="entry name" value="Aminotran_1_2"/>
    <property type="match status" value="1"/>
</dbReference>
<feature type="domain" description="CobQ/CobB/MinD/ParA nucleotide binding" evidence="10">
    <location>
        <begin position="12"/>
        <end position="200"/>
    </location>
</feature>
<dbReference type="AlphaFoldDB" id="A0A3N1ZW06"/>
<feature type="site" description="Increases nucleophilicity of active site Cys" evidence="7">
    <location>
        <position position="437"/>
    </location>
</feature>
<dbReference type="EMBL" id="RKHG01000001">
    <property type="protein sequence ID" value="ROR55005.1"/>
    <property type="molecule type" value="Genomic_DNA"/>
</dbReference>
<feature type="domain" description="Aminotransferase class I/classII large" evidence="9">
    <location>
        <begin position="516"/>
        <end position="839"/>
    </location>
</feature>
<organism evidence="12 13">
    <name type="scientific">Luteococcus japonicus</name>
    <dbReference type="NCBI Taxonomy" id="33984"/>
    <lineage>
        <taxon>Bacteria</taxon>
        <taxon>Bacillati</taxon>
        <taxon>Actinomycetota</taxon>
        <taxon>Actinomycetes</taxon>
        <taxon>Propionibacteriales</taxon>
        <taxon>Propionibacteriaceae</taxon>
        <taxon>Luteococcus</taxon>
    </lineage>
</organism>
<dbReference type="InterPro" id="IPR015421">
    <property type="entry name" value="PyrdxlP-dep_Trfase_major"/>
</dbReference>
<keyword evidence="4 7" id="KW-0067">ATP-binding</keyword>
<evidence type="ECO:0000259" key="10">
    <source>
        <dbReference type="Pfam" id="PF01656"/>
    </source>
</evidence>
<dbReference type="UniPathway" id="UPA00148">
    <property type="reaction ID" value="UER00220"/>
</dbReference>
<dbReference type="Proteomes" id="UP000275749">
    <property type="component" value="Unassembled WGS sequence"/>
</dbReference>
<feature type="compositionally biased region" description="Pro residues" evidence="8">
    <location>
        <begin position="466"/>
        <end position="484"/>
    </location>
</feature>
<accession>A0A3N1ZW06</accession>
<comment type="pathway">
    <text evidence="7">Cofactor biosynthesis; adenosylcobalamin biosynthesis; cob(II)yrinate a,c-diamide from precorrin-2 (aerobic route): step 9/10.</text>
</comment>
<dbReference type="Pfam" id="PF01656">
    <property type="entry name" value="CbiA"/>
    <property type="match status" value="1"/>
</dbReference>
<evidence type="ECO:0000256" key="5">
    <source>
        <dbReference type="ARBA" id="ARBA00022842"/>
    </source>
</evidence>
<feature type="active site" description="Nucleophile" evidence="7">
    <location>
        <position position="343"/>
    </location>
</feature>
<evidence type="ECO:0000256" key="8">
    <source>
        <dbReference type="SAM" id="MobiDB-lite"/>
    </source>
</evidence>
<dbReference type="SUPFAM" id="SSF53383">
    <property type="entry name" value="PLP-dependent transferases"/>
    <property type="match status" value="1"/>
</dbReference>
<keyword evidence="6 7" id="KW-0315">Glutamine amidotransferase</keyword>
<dbReference type="CDD" id="cd00609">
    <property type="entry name" value="AAT_like"/>
    <property type="match status" value="1"/>
</dbReference>
<evidence type="ECO:0000313" key="13">
    <source>
        <dbReference type="Proteomes" id="UP000275749"/>
    </source>
</evidence>
<dbReference type="EC" id="6.3.5.9" evidence="7"/>
<dbReference type="InterPro" id="IPR027417">
    <property type="entry name" value="P-loop_NTPase"/>
</dbReference>
<dbReference type="GO" id="GO:0030170">
    <property type="term" value="F:pyridoxal phosphate binding"/>
    <property type="evidence" value="ECO:0007669"/>
    <property type="project" value="InterPro"/>
</dbReference>
<dbReference type="Gene3D" id="3.40.640.10">
    <property type="entry name" value="Type I PLP-dependent aspartate aminotransferase-like (Major domain)"/>
    <property type="match status" value="1"/>
</dbReference>
<dbReference type="CDD" id="cd03130">
    <property type="entry name" value="GATase1_CobB"/>
    <property type="match status" value="1"/>
</dbReference>
<dbReference type="SUPFAM" id="SSF52540">
    <property type="entry name" value="P-loop containing nucleoside triphosphate hydrolases"/>
    <property type="match status" value="1"/>
</dbReference>
<keyword evidence="2 7" id="KW-0436">Ligase</keyword>
<dbReference type="InterPro" id="IPR029062">
    <property type="entry name" value="Class_I_gatase-like"/>
</dbReference>
<comment type="catalytic activity">
    <reaction evidence="7">
        <text>hydrogenobyrinate + 2 L-glutamine + 2 ATP + 2 H2O = hydrogenobyrinate a,c-diamide + 2 L-glutamate + 2 ADP + 2 phosphate + 2 H(+)</text>
        <dbReference type="Rhea" id="RHEA:12544"/>
        <dbReference type="ChEBI" id="CHEBI:15377"/>
        <dbReference type="ChEBI" id="CHEBI:15378"/>
        <dbReference type="ChEBI" id="CHEBI:29985"/>
        <dbReference type="ChEBI" id="CHEBI:30616"/>
        <dbReference type="ChEBI" id="CHEBI:43474"/>
        <dbReference type="ChEBI" id="CHEBI:58359"/>
        <dbReference type="ChEBI" id="CHEBI:77873"/>
        <dbReference type="ChEBI" id="CHEBI:77874"/>
        <dbReference type="ChEBI" id="CHEBI:456216"/>
        <dbReference type="EC" id="6.3.5.9"/>
    </reaction>
</comment>
<evidence type="ECO:0000259" key="11">
    <source>
        <dbReference type="Pfam" id="PF07685"/>
    </source>
</evidence>
<dbReference type="NCBIfam" id="NF002204">
    <property type="entry name" value="PRK01077.1"/>
    <property type="match status" value="1"/>
</dbReference>
<keyword evidence="5 7" id="KW-0460">Magnesium</keyword>
<dbReference type="CDD" id="cd05388">
    <property type="entry name" value="CobB_N"/>
    <property type="match status" value="1"/>
</dbReference>
<comment type="cofactor">
    <cofactor evidence="1 7">
        <name>Mg(2+)</name>
        <dbReference type="ChEBI" id="CHEBI:18420"/>
    </cofactor>
</comment>
<comment type="miscellaneous">
    <text evidence="7">The a and c carboxylates of hydrogenobyrinate are activated for nucleophilic attack via formation of a phosphorylated intermediate by ATP. CobB catalyzes first the amidation of the c-carboxylate, and then that of the a-carboxylate.</text>
</comment>
<evidence type="ECO:0000256" key="3">
    <source>
        <dbReference type="ARBA" id="ARBA00022741"/>
    </source>
</evidence>
<protein>
    <recommendedName>
        <fullName evidence="7">Hydrogenobyrinate a,c-diamide synthase</fullName>
        <ecNumber evidence="7">6.3.5.9</ecNumber>
    </recommendedName>
    <alternativeName>
        <fullName evidence="7">Hydrogenobyrinic acid a,c-diamide synthase</fullName>
    </alternativeName>
</protein>
<dbReference type="HAMAP" id="MF_00027">
    <property type="entry name" value="CobB_CbiA"/>
    <property type="match status" value="1"/>
</dbReference>
<comment type="caution">
    <text evidence="12">The sequence shown here is derived from an EMBL/GenBank/DDBJ whole genome shotgun (WGS) entry which is preliminary data.</text>
</comment>
<evidence type="ECO:0000256" key="7">
    <source>
        <dbReference type="HAMAP-Rule" id="MF_00027"/>
    </source>
</evidence>
<proteinExistence type="inferred from homology"/>
<evidence type="ECO:0000256" key="2">
    <source>
        <dbReference type="ARBA" id="ARBA00022598"/>
    </source>
</evidence>
<reference evidence="12 13" key="1">
    <citation type="submission" date="2018-11" db="EMBL/GenBank/DDBJ databases">
        <title>Sequencing the genomes of 1000 actinobacteria strains.</title>
        <authorList>
            <person name="Klenk H.-P."/>
        </authorList>
    </citation>
    <scope>NUCLEOTIDE SEQUENCE [LARGE SCALE GENOMIC DNA]</scope>
    <source>
        <strain evidence="12 13">DSM 10546</strain>
    </source>
</reference>
<dbReference type="PANTHER" id="PTHR43873:SF1">
    <property type="entry name" value="COBYRINATE A,C-DIAMIDE SYNTHASE"/>
    <property type="match status" value="1"/>
</dbReference>
<dbReference type="NCBIfam" id="TIGR00379">
    <property type="entry name" value="cobB"/>
    <property type="match status" value="1"/>
</dbReference>
<keyword evidence="3 7" id="KW-0547">Nucleotide-binding</keyword>
<dbReference type="Pfam" id="PF07685">
    <property type="entry name" value="GATase_3"/>
    <property type="match status" value="1"/>
</dbReference>
<dbReference type="Gene3D" id="3.40.50.300">
    <property type="entry name" value="P-loop containing nucleotide triphosphate hydrolases"/>
    <property type="match status" value="1"/>
</dbReference>
<dbReference type="InterPro" id="IPR011698">
    <property type="entry name" value="GATase_3"/>
</dbReference>
<evidence type="ECO:0000256" key="4">
    <source>
        <dbReference type="ARBA" id="ARBA00022840"/>
    </source>
</evidence>
<dbReference type="PANTHER" id="PTHR43873">
    <property type="entry name" value="COBYRINATE A,C-DIAMIDE SYNTHASE"/>
    <property type="match status" value="1"/>
</dbReference>
<dbReference type="PROSITE" id="PS51274">
    <property type="entry name" value="GATASE_COBBQ"/>
    <property type="match status" value="1"/>
</dbReference>
<name>A0A3N1ZW06_9ACTN</name>
<dbReference type="InterPro" id="IPR004838">
    <property type="entry name" value="NHTrfase_class1_PyrdxlP-BS"/>
</dbReference>
<dbReference type="InterPro" id="IPR015422">
    <property type="entry name" value="PyrdxlP-dep_Trfase_small"/>
</dbReference>
<dbReference type="NCBIfam" id="NF005915">
    <property type="entry name" value="PRK07908.1"/>
    <property type="match status" value="1"/>
</dbReference>
<evidence type="ECO:0000313" key="12">
    <source>
        <dbReference type="EMBL" id="ROR55005.1"/>
    </source>
</evidence>
<feature type="region of interest" description="Disordered" evidence="8">
    <location>
        <begin position="449"/>
        <end position="512"/>
    </location>
</feature>
<dbReference type="GO" id="GO:0042242">
    <property type="term" value="F:cobyrinic acid a,c-diamide synthase activity"/>
    <property type="evidence" value="ECO:0007669"/>
    <property type="project" value="InterPro"/>
</dbReference>